<dbReference type="AlphaFoldDB" id="A0A9W7L4S2"/>
<dbReference type="EMBL" id="BRYA01001417">
    <property type="protein sequence ID" value="GMI42612.1"/>
    <property type="molecule type" value="Genomic_DNA"/>
</dbReference>
<feature type="non-terminal residue" evidence="1">
    <location>
        <position position="57"/>
    </location>
</feature>
<evidence type="ECO:0008006" key="4">
    <source>
        <dbReference type="Google" id="ProtNLM"/>
    </source>
</evidence>
<evidence type="ECO:0000313" key="1">
    <source>
        <dbReference type="EMBL" id="GMI32272.1"/>
    </source>
</evidence>
<evidence type="ECO:0000313" key="2">
    <source>
        <dbReference type="EMBL" id="GMI42612.1"/>
    </source>
</evidence>
<reference evidence="1" key="1">
    <citation type="submission" date="2022-07" db="EMBL/GenBank/DDBJ databases">
        <title>Genome analysis of Parmales, a sister group of diatoms, reveals the evolutionary specialization of diatoms from phago-mixotrophs to photoautotrophs.</title>
        <authorList>
            <person name="Ban H."/>
            <person name="Sato S."/>
            <person name="Yoshikawa S."/>
            <person name="Kazumasa Y."/>
            <person name="Nakamura Y."/>
            <person name="Ichinomiya M."/>
            <person name="Saitoh K."/>
            <person name="Sato N."/>
            <person name="Blanc-Mathieu R."/>
            <person name="Endo H."/>
            <person name="Kuwata A."/>
            <person name="Ogata H."/>
        </authorList>
    </citation>
    <scope>NUCLEOTIDE SEQUENCE</scope>
</reference>
<dbReference type="InterPro" id="IPR017853">
    <property type="entry name" value="GH"/>
</dbReference>
<feature type="non-terminal residue" evidence="1">
    <location>
        <position position="1"/>
    </location>
</feature>
<dbReference type="Proteomes" id="UP001165065">
    <property type="component" value="Unassembled WGS sequence"/>
</dbReference>
<keyword evidence="3" id="KW-1185">Reference proteome</keyword>
<evidence type="ECO:0000313" key="3">
    <source>
        <dbReference type="Proteomes" id="UP001165065"/>
    </source>
</evidence>
<organism evidence="1 3">
    <name type="scientific">Triparma columacea</name>
    <dbReference type="NCBI Taxonomy" id="722753"/>
    <lineage>
        <taxon>Eukaryota</taxon>
        <taxon>Sar</taxon>
        <taxon>Stramenopiles</taxon>
        <taxon>Ochrophyta</taxon>
        <taxon>Bolidophyceae</taxon>
        <taxon>Parmales</taxon>
        <taxon>Triparmaceae</taxon>
        <taxon>Triparma</taxon>
    </lineage>
</organism>
<reference evidence="3" key="2">
    <citation type="journal article" date="2023" name="Commun. Biol.">
        <title>Genome analysis of Parmales, the sister group of diatoms, reveals the evolutionary specialization of diatoms from phago-mixotrophs to photoautotrophs.</title>
        <authorList>
            <person name="Ban H."/>
            <person name="Sato S."/>
            <person name="Yoshikawa S."/>
            <person name="Yamada K."/>
            <person name="Nakamura Y."/>
            <person name="Ichinomiya M."/>
            <person name="Sato N."/>
            <person name="Blanc-Mathieu R."/>
            <person name="Endo H."/>
            <person name="Kuwata A."/>
            <person name="Ogata H."/>
        </authorList>
    </citation>
    <scope>NUCLEOTIDE SEQUENCE [LARGE SCALE GENOMIC DNA]</scope>
</reference>
<sequence length="57" mass="6290">VDGKERVSVVYFEDSESLKPKYDLVKKFGLGGSTMWNAGSLEYAGGVGSDETEKLWE</sequence>
<dbReference type="Gene3D" id="3.20.20.80">
    <property type="entry name" value="Glycosidases"/>
    <property type="match status" value="1"/>
</dbReference>
<name>A0A9W7L4S2_9STRA</name>
<dbReference type="InterPro" id="IPR029070">
    <property type="entry name" value="Chitinase_insertion_sf"/>
</dbReference>
<gene>
    <name evidence="2" type="ORF">TrCOL_g11012</name>
    <name evidence="1" type="ORF">TrCOL_g8139</name>
</gene>
<accession>A0A9W7L4S2</accession>
<dbReference type="EMBL" id="BRYA01000778">
    <property type="protein sequence ID" value="GMI32272.1"/>
    <property type="molecule type" value="Genomic_DNA"/>
</dbReference>
<protein>
    <recommendedName>
        <fullName evidence="4">Chitinase</fullName>
    </recommendedName>
</protein>
<proteinExistence type="predicted"/>
<comment type="caution">
    <text evidence="1">The sequence shown here is derived from an EMBL/GenBank/DDBJ whole genome shotgun (WGS) entry which is preliminary data.</text>
</comment>
<dbReference type="Gene3D" id="3.10.50.10">
    <property type="match status" value="1"/>
</dbReference>
<dbReference type="SUPFAM" id="SSF51445">
    <property type="entry name" value="(Trans)glycosidases"/>
    <property type="match status" value="1"/>
</dbReference>